<gene>
    <name evidence="1" type="ORF">CTOB1V02_LOCUS6718</name>
</gene>
<sequence>MEWKHDIERLWSVVEHKFRRWDKLDGAVVRGRFGLALTTLGDINLDGYQGRGSLSGGWLELTTLIRRSPERSLLLPEERKIRLENIFRACVAQSEEGPRC</sequence>
<dbReference type="AlphaFoldDB" id="A0A7R8WC12"/>
<name>A0A7R8WC12_9CRUS</name>
<accession>A0A7R8WC12</accession>
<proteinExistence type="predicted"/>
<protein>
    <submittedName>
        <fullName evidence="1">Uncharacterized protein</fullName>
    </submittedName>
</protein>
<evidence type="ECO:0000313" key="1">
    <source>
        <dbReference type="EMBL" id="CAD7228840.1"/>
    </source>
</evidence>
<dbReference type="OrthoDB" id="5317514at2759"/>
<reference evidence="1" key="1">
    <citation type="submission" date="2020-11" db="EMBL/GenBank/DDBJ databases">
        <authorList>
            <person name="Tran Van P."/>
        </authorList>
    </citation>
    <scope>NUCLEOTIDE SEQUENCE</scope>
</reference>
<dbReference type="EMBL" id="OB661724">
    <property type="protein sequence ID" value="CAD7228840.1"/>
    <property type="molecule type" value="Genomic_DNA"/>
</dbReference>
<organism evidence="1">
    <name type="scientific">Cyprideis torosa</name>
    <dbReference type="NCBI Taxonomy" id="163714"/>
    <lineage>
        <taxon>Eukaryota</taxon>
        <taxon>Metazoa</taxon>
        <taxon>Ecdysozoa</taxon>
        <taxon>Arthropoda</taxon>
        <taxon>Crustacea</taxon>
        <taxon>Oligostraca</taxon>
        <taxon>Ostracoda</taxon>
        <taxon>Podocopa</taxon>
        <taxon>Podocopida</taxon>
        <taxon>Cytherocopina</taxon>
        <taxon>Cytheroidea</taxon>
        <taxon>Cytherideidae</taxon>
        <taxon>Cyprideis</taxon>
    </lineage>
</organism>